<protein>
    <submittedName>
        <fullName evidence="8">PAS domain S-box-containing protein</fullName>
    </submittedName>
</protein>
<dbReference type="EMBL" id="VLLC01000033">
    <property type="protein sequence ID" value="TWI65790.1"/>
    <property type="molecule type" value="Genomic_DNA"/>
</dbReference>
<dbReference type="Pfam" id="PF00158">
    <property type="entry name" value="Sigma54_activat"/>
    <property type="match status" value="1"/>
</dbReference>
<evidence type="ECO:0000256" key="2">
    <source>
        <dbReference type="ARBA" id="ARBA00022840"/>
    </source>
</evidence>
<dbReference type="Pfam" id="PF08448">
    <property type="entry name" value="PAS_4"/>
    <property type="match status" value="1"/>
</dbReference>
<dbReference type="Proteomes" id="UP000318307">
    <property type="component" value="Unassembled WGS sequence"/>
</dbReference>
<dbReference type="SMART" id="SM00382">
    <property type="entry name" value="AAA"/>
    <property type="match status" value="1"/>
</dbReference>
<dbReference type="Gene3D" id="3.40.50.300">
    <property type="entry name" value="P-loop containing nucleotide triphosphate hydrolases"/>
    <property type="match status" value="1"/>
</dbReference>
<feature type="domain" description="Sigma-54 factor interaction" evidence="6">
    <location>
        <begin position="268"/>
        <end position="493"/>
    </location>
</feature>
<dbReference type="OrthoDB" id="9763792at2"/>
<keyword evidence="3" id="KW-0805">Transcription regulation</keyword>
<evidence type="ECO:0000313" key="8">
    <source>
        <dbReference type="EMBL" id="TWI65790.1"/>
    </source>
</evidence>
<evidence type="ECO:0000256" key="5">
    <source>
        <dbReference type="SAM" id="Coils"/>
    </source>
</evidence>
<dbReference type="InterPro" id="IPR009057">
    <property type="entry name" value="Homeodomain-like_sf"/>
</dbReference>
<dbReference type="SUPFAM" id="SSF52540">
    <property type="entry name" value="P-loop containing nucleoside triphosphate hydrolases"/>
    <property type="match status" value="1"/>
</dbReference>
<dbReference type="InterPro" id="IPR002078">
    <property type="entry name" value="Sigma_54_int"/>
</dbReference>
<dbReference type="CDD" id="cd00130">
    <property type="entry name" value="PAS"/>
    <property type="match status" value="1"/>
</dbReference>
<comment type="caution">
    <text evidence="8">The sequence shown here is derived from an EMBL/GenBank/DDBJ whole genome shotgun (WGS) entry which is preliminary data.</text>
</comment>
<dbReference type="SUPFAM" id="SSF46689">
    <property type="entry name" value="Homeodomain-like"/>
    <property type="match status" value="1"/>
</dbReference>
<keyword evidence="1" id="KW-0547">Nucleotide-binding</keyword>
<evidence type="ECO:0000259" key="7">
    <source>
        <dbReference type="PROSITE" id="PS50113"/>
    </source>
</evidence>
<dbReference type="Gene3D" id="1.10.10.60">
    <property type="entry name" value="Homeodomain-like"/>
    <property type="match status" value="1"/>
</dbReference>
<reference evidence="8 9" key="1">
    <citation type="submission" date="2019-07" db="EMBL/GenBank/DDBJ databases">
        <title>Genome sequencing of 100 strains of the haloalkaliphilic chemolithoautotrophic sulfur-oxidizing bacterium Thioalkalivibrio.</title>
        <authorList>
            <person name="Muyzer G."/>
        </authorList>
    </citation>
    <scope>NUCLEOTIDE SEQUENCE [LARGE SCALE GENOMIC DNA]</scope>
    <source>
        <strain evidence="8 9">ASO4-4</strain>
    </source>
</reference>
<dbReference type="GO" id="GO:0006355">
    <property type="term" value="P:regulation of DNA-templated transcription"/>
    <property type="evidence" value="ECO:0007669"/>
    <property type="project" value="InterPro"/>
</dbReference>
<dbReference type="Gene3D" id="1.10.8.60">
    <property type="match status" value="1"/>
</dbReference>
<dbReference type="InterPro" id="IPR035965">
    <property type="entry name" value="PAS-like_dom_sf"/>
</dbReference>
<evidence type="ECO:0000256" key="3">
    <source>
        <dbReference type="ARBA" id="ARBA00023015"/>
    </source>
</evidence>
<dbReference type="CDD" id="cd00009">
    <property type="entry name" value="AAA"/>
    <property type="match status" value="1"/>
</dbReference>
<organism evidence="8 9">
    <name type="scientific">Desulfobotulus alkaliphilus</name>
    <dbReference type="NCBI Taxonomy" id="622671"/>
    <lineage>
        <taxon>Bacteria</taxon>
        <taxon>Pseudomonadati</taxon>
        <taxon>Thermodesulfobacteriota</taxon>
        <taxon>Desulfobacteria</taxon>
        <taxon>Desulfobacterales</taxon>
        <taxon>Desulfobacteraceae</taxon>
        <taxon>Desulfobotulus</taxon>
    </lineage>
</organism>
<dbReference type="InterPro" id="IPR003593">
    <property type="entry name" value="AAA+_ATPase"/>
</dbReference>
<keyword evidence="9" id="KW-1185">Reference proteome</keyword>
<dbReference type="InterPro" id="IPR002197">
    <property type="entry name" value="HTH_Fis"/>
</dbReference>
<dbReference type="InterPro" id="IPR000700">
    <property type="entry name" value="PAS-assoc_C"/>
</dbReference>
<dbReference type="GO" id="GO:0043565">
    <property type="term" value="F:sequence-specific DNA binding"/>
    <property type="evidence" value="ECO:0007669"/>
    <property type="project" value="InterPro"/>
</dbReference>
<dbReference type="InterPro" id="IPR013656">
    <property type="entry name" value="PAS_4"/>
</dbReference>
<dbReference type="GO" id="GO:0005524">
    <property type="term" value="F:ATP binding"/>
    <property type="evidence" value="ECO:0007669"/>
    <property type="project" value="UniProtKB-KW"/>
</dbReference>
<accession>A0A562RBI3</accession>
<feature type="domain" description="PAC" evidence="7">
    <location>
        <begin position="192"/>
        <end position="243"/>
    </location>
</feature>
<dbReference type="AlphaFoldDB" id="A0A562RBI3"/>
<evidence type="ECO:0000256" key="4">
    <source>
        <dbReference type="ARBA" id="ARBA00023163"/>
    </source>
</evidence>
<dbReference type="PROSITE" id="PS00688">
    <property type="entry name" value="SIGMA54_INTERACT_3"/>
    <property type="match status" value="1"/>
</dbReference>
<dbReference type="PROSITE" id="PS50045">
    <property type="entry name" value="SIGMA54_INTERACT_4"/>
    <property type="match status" value="1"/>
</dbReference>
<gene>
    <name evidence="8" type="ORF">LZ24_02976</name>
</gene>
<dbReference type="InterPro" id="IPR000014">
    <property type="entry name" value="PAS"/>
</dbReference>
<dbReference type="InterPro" id="IPR058031">
    <property type="entry name" value="AAA_lid_NorR"/>
</dbReference>
<dbReference type="PROSITE" id="PS00675">
    <property type="entry name" value="SIGMA54_INTERACT_1"/>
    <property type="match status" value="1"/>
</dbReference>
<keyword evidence="2" id="KW-0067">ATP-binding</keyword>
<keyword evidence="5" id="KW-0175">Coiled coil</keyword>
<dbReference type="PANTHER" id="PTHR32071">
    <property type="entry name" value="TRANSCRIPTIONAL REGULATORY PROTEIN"/>
    <property type="match status" value="1"/>
</dbReference>
<name>A0A562RBI3_9BACT</name>
<dbReference type="InterPro" id="IPR025662">
    <property type="entry name" value="Sigma_54_int_dom_ATP-bd_1"/>
</dbReference>
<keyword evidence="4" id="KW-0804">Transcription</keyword>
<dbReference type="RefSeq" id="WP_144686450.1">
    <property type="nucleotide sequence ID" value="NZ_VLLC01000033.1"/>
</dbReference>
<evidence type="ECO:0000259" key="6">
    <source>
        <dbReference type="PROSITE" id="PS50045"/>
    </source>
</evidence>
<evidence type="ECO:0000256" key="1">
    <source>
        <dbReference type="ARBA" id="ARBA00022741"/>
    </source>
</evidence>
<dbReference type="PROSITE" id="PS50113">
    <property type="entry name" value="PAC"/>
    <property type="match status" value="1"/>
</dbReference>
<dbReference type="InterPro" id="IPR025944">
    <property type="entry name" value="Sigma_54_int_dom_CS"/>
</dbReference>
<dbReference type="SUPFAM" id="SSF55785">
    <property type="entry name" value="PYP-like sensor domain (PAS domain)"/>
    <property type="match status" value="2"/>
</dbReference>
<dbReference type="Pfam" id="PF25601">
    <property type="entry name" value="AAA_lid_14"/>
    <property type="match status" value="1"/>
</dbReference>
<dbReference type="NCBIfam" id="TIGR00229">
    <property type="entry name" value="sensory_box"/>
    <property type="match status" value="1"/>
</dbReference>
<dbReference type="SMART" id="SM00091">
    <property type="entry name" value="PAS"/>
    <property type="match status" value="2"/>
</dbReference>
<dbReference type="Pfam" id="PF02954">
    <property type="entry name" value="HTH_8"/>
    <property type="match status" value="1"/>
</dbReference>
<dbReference type="PRINTS" id="PR01590">
    <property type="entry name" value="HTHFIS"/>
</dbReference>
<dbReference type="FunFam" id="3.40.50.300:FF:000006">
    <property type="entry name" value="DNA-binding transcriptional regulator NtrC"/>
    <property type="match status" value="1"/>
</dbReference>
<evidence type="ECO:0000313" key="9">
    <source>
        <dbReference type="Proteomes" id="UP000318307"/>
    </source>
</evidence>
<proteinExistence type="predicted"/>
<dbReference type="Pfam" id="PF13188">
    <property type="entry name" value="PAS_8"/>
    <property type="match status" value="1"/>
</dbReference>
<dbReference type="InterPro" id="IPR027417">
    <property type="entry name" value="P-loop_NTPase"/>
</dbReference>
<dbReference type="Gene3D" id="3.30.450.20">
    <property type="entry name" value="PAS domain"/>
    <property type="match status" value="2"/>
</dbReference>
<feature type="coiled-coil region" evidence="5">
    <location>
        <begin position="231"/>
        <end position="258"/>
    </location>
</feature>
<sequence length="566" mass="64527">MISQDTYKSVFENTGTGMVIIEEDKSISLANLTFCRLVGCPHPMHPCHWTDFVAPEDRDRMLRYHYARRKNDQEAPQSYTCRLVGTDGKRIHVRVRVAMIPGSTRSVASFSDITAFLEVEAKLRKQEAQMKAMVDHFSGYLCVFNRNLIVEFINQPLMRRLRCDATGMDVTRIIPLPELRTETMRREVFGGKTLKRRVHDPDDDRWYDTVATPIFDASGIVQLVQVMMTDVTEQQREAEKLRTKASLLRSENRKLRSDMGERYRFGHIVGKSAAMQKIYEQILQAASSGEPLLITGESGTGKELVAQAVQGAGRRKSRPFVTVNCGAIAPGILESEFFGYKKGAFSGAHQDRRGYMAMAHGATLFLDEIGELGKNLQVKLLRALELGEYFPLGGTSAHRSDFRLICATNKDLAKEVAEGRMREDFYYRINILTIHLPPLRERREDIPLLVDHFTRMQEKKTIPIPPGMMERLLQHDWPGNVRELQNTLQRFFTLNHTDLPGMSQQKTAPPFPESNILGEAVAAFERQHILKVLEENHWHKIKTAEALGIHRKTLFLKMRAYGLLEG</sequence>